<accession>A0AAN6NLA5</accession>
<comment type="caution">
    <text evidence="2">The sequence shown here is derived from an EMBL/GenBank/DDBJ whole genome shotgun (WGS) entry which is preliminary data.</text>
</comment>
<protein>
    <submittedName>
        <fullName evidence="2">Uncharacterized protein</fullName>
    </submittedName>
</protein>
<dbReference type="Proteomes" id="UP001303222">
    <property type="component" value="Unassembled WGS sequence"/>
</dbReference>
<dbReference type="AlphaFoldDB" id="A0AAN6NLA5"/>
<feature type="region of interest" description="Disordered" evidence="1">
    <location>
        <begin position="1"/>
        <end position="49"/>
    </location>
</feature>
<keyword evidence="3" id="KW-1185">Reference proteome</keyword>
<gene>
    <name evidence="2" type="ORF">QBC32DRAFT_382601</name>
</gene>
<evidence type="ECO:0000313" key="2">
    <source>
        <dbReference type="EMBL" id="KAK3947934.1"/>
    </source>
</evidence>
<evidence type="ECO:0000256" key="1">
    <source>
        <dbReference type="SAM" id="MobiDB-lite"/>
    </source>
</evidence>
<evidence type="ECO:0000313" key="3">
    <source>
        <dbReference type="Proteomes" id="UP001303222"/>
    </source>
</evidence>
<proteinExistence type="predicted"/>
<organism evidence="2 3">
    <name type="scientific">Pseudoneurospora amorphoporcata</name>
    <dbReference type="NCBI Taxonomy" id="241081"/>
    <lineage>
        <taxon>Eukaryota</taxon>
        <taxon>Fungi</taxon>
        <taxon>Dikarya</taxon>
        <taxon>Ascomycota</taxon>
        <taxon>Pezizomycotina</taxon>
        <taxon>Sordariomycetes</taxon>
        <taxon>Sordariomycetidae</taxon>
        <taxon>Sordariales</taxon>
        <taxon>Sordariaceae</taxon>
        <taxon>Pseudoneurospora</taxon>
    </lineage>
</organism>
<name>A0AAN6NLA5_9PEZI</name>
<feature type="region of interest" description="Disordered" evidence="1">
    <location>
        <begin position="262"/>
        <end position="287"/>
    </location>
</feature>
<feature type="compositionally biased region" description="Polar residues" evidence="1">
    <location>
        <begin position="16"/>
        <end position="33"/>
    </location>
</feature>
<dbReference type="EMBL" id="MU859298">
    <property type="protein sequence ID" value="KAK3947934.1"/>
    <property type="molecule type" value="Genomic_DNA"/>
</dbReference>
<sequence>MNMVGPVRREDDRQNGDNNRYNPFGITKSSFPQGDSAPRTPGQPKKPKSWNWLIKAMPRNGLYFPERPCVCKKIRRDKSIWFSLEAEFLWAKPKDARVAALEMVNVAVYMATKIKPPADYYEMVNTGNPTAALEASMHFLSALRGAVYFAQEVSPPVFAEFFCKVIKARSAYFAHYEARGWHILPREEHSPLALAVDKFLSVAWFWDDMVPVIAAEGEQYCDEDNEEEKERISYAQHQDVDKSDALGSLFLSFDGLGVWTPEDDDNKYEDDVEPTTDDEEDVVMGGI</sequence>
<reference evidence="2" key="1">
    <citation type="journal article" date="2023" name="Mol. Phylogenet. Evol.">
        <title>Genome-scale phylogeny and comparative genomics of the fungal order Sordariales.</title>
        <authorList>
            <person name="Hensen N."/>
            <person name="Bonometti L."/>
            <person name="Westerberg I."/>
            <person name="Brannstrom I.O."/>
            <person name="Guillou S."/>
            <person name="Cros-Aarteil S."/>
            <person name="Calhoun S."/>
            <person name="Haridas S."/>
            <person name="Kuo A."/>
            <person name="Mondo S."/>
            <person name="Pangilinan J."/>
            <person name="Riley R."/>
            <person name="LaButti K."/>
            <person name="Andreopoulos B."/>
            <person name="Lipzen A."/>
            <person name="Chen C."/>
            <person name="Yan M."/>
            <person name="Daum C."/>
            <person name="Ng V."/>
            <person name="Clum A."/>
            <person name="Steindorff A."/>
            <person name="Ohm R.A."/>
            <person name="Martin F."/>
            <person name="Silar P."/>
            <person name="Natvig D.O."/>
            <person name="Lalanne C."/>
            <person name="Gautier V."/>
            <person name="Ament-Velasquez S.L."/>
            <person name="Kruys A."/>
            <person name="Hutchinson M.I."/>
            <person name="Powell A.J."/>
            <person name="Barry K."/>
            <person name="Miller A.N."/>
            <person name="Grigoriev I.V."/>
            <person name="Debuchy R."/>
            <person name="Gladieux P."/>
            <person name="Hiltunen Thoren M."/>
            <person name="Johannesson H."/>
        </authorList>
    </citation>
    <scope>NUCLEOTIDE SEQUENCE</scope>
    <source>
        <strain evidence="2">CBS 626.80</strain>
    </source>
</reference>
<reference evidence="2" key="2">
    <citation type="submission" date="2023-06" db="EMBL/GenBank/DDBJ databases">
        <authorList>
            <consortium name="Lawrence Berkeley National Laboratory"/>
            <person name="Mondo S.J."/>
            <person name="Hensen N."/>
            <person name="Bonometti L."/>
            <person name="Westerberg I."/>
            <person name="Brannstrom I.O."/>
            <person name="Guillou S."/>
            <person name="Cros-Aarteil S."/>
            <person name="Calhoun S."/>
            <person name="Haridas S."/>
            <person name="Kuo A."/>
            <person name="Pangilinan J."/>
            <person name="Riley R."/>
            <person name="Labutti K."/>
            <person name="Andreopoulos B."/>
            <person name="Lipzen A."/>
            <person name="Chen C."/>
            <person name="Yanf M."/>
            <person name="Daum C."/>
            <person name="Ng V."/>
            <person name="Clum A."/>
            <person name="Steindorff A."/>
            <person name="Ohm R."/>
            <person name="Martin F."/>
            <person name="Silar P."/>
            <person name="Natvig D."/>
            <person name="Lalanne C."/>
            <person name="Gautier V."/>
            <person name="Ament-Velasquez S.L."/>
            <person name="Kruys A."/>
            <person name="Hutchinson M.I."/>
            <person name="Powell A.J."/>
            <person name="Barry K."/>
            <person name="Miller A.N."/>
            <person name="Grigoriev I.V."/>
            <person name="Debuchy R."/>
            <person name="Gladieux P."/>
            <person name="Thoren M.H."/>
            <person name="Johannesson H."/>
        </authorList>
    </citation>
    <scope>NUCLEOTIDE SEQUENCE</scope>
    <source>
        <strain evidence="2">CBS 626.80</strain>
    </source>
</reference>